<name>A0A4Q0Y2I1_9BACT</name>
<keyword evidence="3" id="KW-1185">Reference proteome</keyword>
<reference evidence="2 3" key="1">
    <citation type="submission" date="2017-10" db="EMBL/GenBank/DDBJ databases">
        <title>Genomics of the genus Arcobacter.</title>
        <authorList>
            <person name="Perez-Cataluna A."/>
            <person name="Figueras M.J."/>
        </authorList>
    </citation>
    <scope>NUCLEOTIDE SEQUENCE [LARGE SCALE GENOMIC DNA]</scope>
    <source>
        <strain evidence="2 3">DSM 24636</strain>
    </source>
</reference>
<organism evidence="2 3">
    <name type="scientific">Halarcobacter anaerophilus</name>
    <dbReference type="NCBI Taxonomy" id="877500"/>
    <lineage>
        <taxon>Bacteria</taxon>
        <taxon>Pseudomonadati</taxon>
        <taxon>Campylobacterota</taxon>
        <taxon>Epsilonproteobacteria</taxon>
        <taxon>Campylobacterales</taxon>
        <taxon>Arcobacteraceae</taxon>
        <taxon>Halarcobacter</taxon>
    </lineage>
</organism>
<protein>
    <submittedName>
        <fullName evidence="2">Uncharacterized protein</fullName>
    </submittedName>
</protein>
<keyword evidence="1" id="KW-0472">Membrane</keyword>
<evidence type="ECO:0000313" key="2">
    <source>
        <dbReference type="EMBL" id="RXJ63394.1"/>
    </source>
</evidence>
<gene>
    <name evidence="2" type="ORF">CRV06_06885</name>
</gene>
<proteinExistence type="predicted"/>
<evidence type="ECO:0000313" key="3">
    <source>
        <dbReference type="Proteomes" id="UP000290191"/>
    </source>
</evidence>
<accession>A0A4Q0Y2I1</accession>
<evidence type="ECO:0000256" key="1">
    <source>
        <dbReference type="SAM" id="Phobius"/>
    </source>
</evidence>
<dbReference type="EMBL" id="PDKO01000004">
    <property type="protein sequence ID" value="RXJ63394.1"/>
    <property type="molecule type" value="Genomic_DNA"/>
</dbReference>
<feature type="transmembrane region" description="Helical" evidence="1">
    <location>
        <begin position="6"/>
        <end position="24"/>
    </location>
</feature>
<keyword evidence="1" id="KW-1133">Transmembrane helix</keyword>
<dbReference type="Proteomes" id="UP000290191">
    <property type="component" value="Unassembled WGS sequence"/>
</dbReference>
<dbReference type="RefSeq" id="WP_129081891.1">
    <property type="nucleotide sequence ID" value="NZ_CP041070.1"/>
</dbReference>
<sequence>MELSTILSSAVTAGLVAAIVALFTSERKILIENVTQQRQHWREKIRELSLQIQASYQNQDQEALRRHYIEMQLYLNPNDEDDNDILNTIWKMIETKKVENLDIVLGEKLALRLRYDWAEAKKEARYISYLRPKEYRVSYNQFKLKRKANNLPESIFSK</sequence>
<dbReference type="STRING" id="877500.GCA_000935065_00418"/>
<dbReference type="OrthoDB" id="9127558at2"/>
<keyword evidence="1" id="KW-0812">Transmembrane</keyword>
<dbReference type="AlphaFoldDB" id="A0A4Q0Y2I1"/>
<comment type="caution">
    <text evidence="2">The sequence shown here is derived from an EMBL/GenBank/DDBJ whole genome shotgun (WGS) entry which is preliminary data.</text>
</comment>